<dbReference type="Proteomes" id="UP000284547">
    <property type="component" value="Unassembled WGS sequence"/>
</dbReference>
<sequence length="426" mass="43509">MNPGATAMPDTTQNLVMPYILQAQAQKHVTHNEALLVLDGVVQLCVEAVGQNDPPVSFADGQIWGIGPAPTGVWVGHVGALAMRAGGGWLYIIPREGWRAWDRSAEAMRIYRNGVWGGLPLQQVDGLGIGTGFDATNRLAVVSPATLLSHDGAGHQLKINKAAIGDTASLLFQTNWSGRAEMGLSGSDAFAIKVSADGAGWADALLAAPDSGQITLPAGALLAAGSAVAPALGFAGDVDTGLFRPAADQIGAATGGVIRWLLSNSACQVDVPMTGLAVTQSDSDTSTGRLVRTGAGPAQAFRRGNILGTVSQAGGVPTGAVIERGSNANGEYVRFADGTQICTTGTQTVNVTTVAGSVFRGIGTATPWPAAFAAVPFALHQSADTSVTLWGGPPANSTATNAVPRLFASASVSGVQAWSFGIGRWF</sequence>
<dbReference type="Pfam" id="PF10983">
    <property type="entry name" value="DUF2793"/>
    <property type="match status" value="1"/>
</dbReference>
<protein>
    <submittedName>
        <fullName evidence="1">DUF2793 domain-containing protein</fullName>
    </submittedName>
</protein>
<evidence type="ECO:0000313" key="2">
    <source>
        <dbReference type="Proteomes" id="UP000284547"/>
    </source>
</evidence>
<proteinExistence type="predicted"/>
<gene>
    <name evidence="1" type="ORF">D1012_20415</name>
</gene>
<dbReference type="AlphaFoldDB" id="A0A411YX50"/>
<accession>A0A411YX50</accession>
<evidence type="ECO:0000313" key="1">
    <source>
        <dbReference type="EMBL" id="RGP35313.1"/>
    </source>
</evidence>
<name>A0A411YX50_9RHOB</name>
<dbReference type="EMBL" id="QWEY01000017">
    <property type="protein sequence ID" value="RGP35313.1"/>
    <property type="molecule type" value="Genomic_DNA"/>
</dbReference>
<organism evidence="1 2">
    <name type="scientific">Pseudotabrizicola alkalilacus</name>
    <dbReference type="NCBI Taxonomy" id="2305252"/>
    <lineage>
        <taxon>Bacteria</taxon>
        <taxon>Pseudomonadati</taxon>
        <taxon>Pseudomonadota</taxon>
        <taxon>Alphaproteobacteria</taxon>
        <taxon>Rhodobacterales</taxon>
        <taxon>Paracoccaceae</taxon>
        <taxon>Pseudotabrizicola</taxon>
    </lineage>
</organism>
<keyword evidence="2" id="KW-1185">Reference proteome</keyword>
<comment type="caution">
    <text evidence="1">The sequence shown here is derived from an EMBL/GenBank/DDBJ whole genome shotgun (WGS) entry which is preliminary data.</text>
</comment>
<dbReference type="InterPro" id="IPR021251">
    <property type="entry name" value="DUF2793"/>
</dbReference>
<reference evidence="1 2" key="1">
    <citation type="submission" date="2018-08" db="EMBL/GenBank/DDBJ databases">
        <title>Flavobacterium tibetense sp. nov., isolated from a wetland YonghuCo on Tibetan Plateau.</title>
        <authorList>
            <person name="Phurbu D."/>
            <person name="Lu H."/>
            <person name="Xing P."/>
        </authorList>
    </citation>
    <scope>NUCLEOTIDE SEQUENCE [LARGE SCALE GENOMIC DNA]</scope>
    <source>
        <strain evidence="1 2">DJC</strain>
    </source>
</reference>